<evidence type="ECO:0000256" key="3">
    <source>
        <dbReference type="ARBA" id="ARBA00022722"/>
    </source>
</evidence>
<name>A0ABV7YCL2_9ACTN</name>
<dbReference type="Pfam" id="PF00149">
    <property type="entry name" value="Metallophos"/>
    <property type="match status" value="1"/>
</dbReference>
<keyword evidence="5 7" id="KW-0269">Exonuclease</keyword>
<sequence>MAVTFLHSADWQLGMLRRFLGPEAQARFGQARIDAIERIGRVATETDAAFVVVSGDVFEANQVDRQIVRRAGEALRAITCPVFLLPGNHDSLEPGSVWTSPALTQALPSHVEVLTDARPRTPVPGVEVIGAPWRSRRPEEDPVGEPAAALPPPNDNLRVLVGHGRFDGLVPGVVDGELVDLDKVERAVKERRVDYVALGDRHSVTSVGDTGRIWYAGTPEVTRPEEELPGQVLRVRLTDDSCDVQPIPIGTWRMHSHVVEVDDGEGLEALANWFGDQPDKARTYVRLGVRGSLSVTGMARLDMLVDAQDEVYAAVQRWPKRWDVTIRPDDLALDRLGVTGPSRAALDELRIATGNGDAEAADALALFHRLVGGVA</sequence>
<dbReference type="PIRSF" id="PIRSF033093">
    <property type="entry name" value="UCP_ML1119"/>
    <property type="match status" value="1"/>
</dbReference>
<dbReference type="EMBL" id="JBHRZH010000017">
    <property type="protein sequence ID" value="MFC3763055.1"/>
    <property type="molecule type" value="Genomic_DNA"/>
</dbReference>
<dbReference type="CDD" id="cd00840">
    <property type="entry name" value="MPP_Mre11_N"/>
    <property type="match status" value="1"/>
</dbReference>
<dbReference type="InterPro" id="IPR029052">
    <property type="entry name" value="Metallo-depent_PP-like"/>
</dbReference>
<dbReference type="InterPro" id="IPR004843">
    <property type="entry name" value="Calcineurin-like_PHP"/>
</dbReference>
<keyword evidence="3" id="KW-0540">Nuclease</keyword>
<dbReference type="PANTHER" id="PTHR30337">
    <property type="entry name" value="COMPONENT OF ATP-DEPENDENT DSDNA EXONUCLEASE"/>
    <property type="match status" value="1"/>
</dbReference>
<proteinExistence type="inferred from homology"/>
<dbReference type="Proteomes" id="UP001595699">
    <property type="component" value="Unassembled WGS sequence"/>
</dbReference>
<dbReference type="PANTHER" id="PTHR30337:SF0">
    <property type="entry name" value="NUCLEASE SBCCD SUBUNIT D"/>
    <property type="match status" value="1"/>
</dbReference>
<dbReference type="GO" id="GO:0004527">
    <property type="term" value="F:exonuclease activity"/>
    <property type="evidence" value="ECO:0007669"/>
    <property type="project" value="UniProtKB-KW"/>
</dbReference>
<dbReference type="InterPro" id="IPR041796">
    <property type="entry name" value="Mre11_N"/>
</dbReference>
<feature type="domain" description="Calcineurin-like phosphoesterase" evidence="6">
    <location>
        <begin position="4"/>
        <end position="99"/>
    </location>
</feature>
<comment type="caution">
    <text evidence="7">The sequence shown here is derived from an EMBL/GenBank/DDBJ whole genome shotgun (WGS) entry which is preliminary data.</text>
</comment>
<organism evidence="7 8">
    <name type="scientific">Tenggerimyces flavus</name>
    <dbReference type="NCBI Taxonomy" id="1708749"/>
    <lineage>
        <taxon>Bacteria</taxon>
        <taxon>Bacillati</taxon>
        <taxon>Actinomycetota</taxon>
        <taxon>Actinomycetes</taxon>
        <taxon>Propionibacteriales</taxon>
        <taxon>Nocardioidaceae</taxon>
        <taxon>Tenggerimyces</taxon>
    </lineage>
</organism>
<evidence type="ECO:0000259" key="6">
    <source>
        <dbReference type="Pfam" id="PF00149"/>
    </source>
</evidence>
<protein>
    <recommendedName>
        <fullName evidence="2">Nuclease SbcCD subunit D</fullName>
    </recommendedName>
</protein>
<accession>A0ABV7YCL2</accession>
<evidence type="ECO:0000256" key="5">
    <source>
        <dbReference type="ARBA" id="ARBA00022839"/>
    </source>
</evidence>
<dbReference type="RefSeq" id="WP_205119860.1">
    <property type="nucleotide sequence ID" value="NZ_JAFBCM010000001.1"/>
</dbReference>
<evidence type="ECO:0000256" key="4">
    <source>
        <dbReference type="ARBA" id="ARBA00022801"/>
    </source>
</evidence>
<dbReference type="InterPro" id="IPR014577">
    <property type="entry name" value="UCP033093_metalloPase"/>
</dbReference>
<comment type="similarity">
    <text evidence="1">Belongs to the SbcD family.</text>
</comment>
<keyword evidence="8" id="KW-1185">Reference proteome</keyword>
<evidence type="ECO:0000313" key="7">
    <source>
        <dbReference type="EMBL" id="MFC3763055.1"/>
    </source>
</evidence>
<dbReference type="InterPro" id="IPR050535">
    <property type="entry name" value="DNA_Repair-Maintenance_Comp"/>
</dbReference>
<evidence type="ECO:0000256" key="1">
    <source>
        <dbReference type="ARBA" id="ARBA00010555"/>
    </source>
</evidence>
<gene>
    <name evidence="7" type="ORF">ACFOUW_19595</name>
</gene>
<reference evidence="8" key="1">
    <citation type="journal article" date="2019" name="Int. J. Syst. Evol. Microbiol.">
        <title>The Global Catalogue of Microorganisms (GCM) 10K type strain sequencing project: providing services to taxonomists for standard genome sequencing and annotation.</title>
        <authorList>
            <consortium name="The Broad Institute Genomics Platform"/>
            <consortium name="The Broad Institute Genome Sequencing Center for Infectious Disease"/>
            <person name="Wu L."/>
            <person name="Ma J."/>
        </authorList>
    </citation>
    <scope>NUCLEOTIDE SEQUENCE [LARGE SCALE GENOMIC DNA]</scope>
    <source>
        <strain evidence="8">CGMCC 4.7241</strain>
    </source>
</reference>
<keyword evidence="4" id="KW-0378">Hydrolase</keyword>
<evidence type="ECO:0000313" key="8">
    <source>
        <dbReference type="Proteomes" id="UP001595699"/>
    </source>
</evidence>
<dbReference type="SUPFAM" id="SSF56300">
    <property type="entry name" value="Metallo-dependent phosphatases"/>
    <property type="match status" value="1"/>
</dbReference>
<dbReference type="Gene3D" id="3.60.21.10">
    <property type="match status" value="1"/>
</dbReference>
<evidence type="ECO:0000256" key="2">
    <source>
        <dbReference type="ARBA" id="ARBA00013365"/>
    </source>
</evidence>